<protein>
    <submittedName>
        <fullName evidence="3">HNH endonuclease</fullName>
    </submittedName>
</protein>
<dbReference type="RefSeq" id="WP_201929019.1">
    <property type="nucleotide sequence ID" value="NZ_JAERPO010000003.1"/>
</dbReference>
<name>A0ABS7M9T0_9SPHN</name>
<dbReference type="EMBL" id="JAILXK010000001">
    <property type="protein sequence ID" value="MBY4635785.1"/>
    <property type="molecule type" value="Genomic_DNA"/>
</dbReference>
<evidence type="ECO:0000256" key="1">
    <source>
        <dbReference type="SAM" id="MobiDB-lite"/>
    </source>
</evidence>
<dbReference type="Proteomes" id="UP001166571">
    <property type="component" value="Unassembled WGS sequence"/>
</dbReference>
<dbReference type="SMART" id="SM00507">
    <property type="entry name" value="HNHc"/>
    <property type="match status" value="1"/>
</dbReference>
<feature type="region of interest" description="Disordered" evidence="1">
    <location>
        <begin position="1"/>
        <end position="20"/>
    </location>
</feature>
<keyword evidence="4" id="KW-1185">Reference proteome</keyword>
<dbReference type="Pfam" id="PF14279">
    <property type="entry name" value="HNH_5"/>
    <property type="match status" value="1"/>
</dbReference>
<gene>
    <name evidence="3" type="ORF">K5P26_01360</name>
</gene>
<evidence type="ECO:0000313" key="4">
    <source>
        <dbReference type="Proteomes" id="UP001166571"/>
    </source>
</evidence>
<dbReference type="CDD" id="cd00085">
    <property type="entry name" value="HNHc"/>
    <property type="match status" value="1"/>
</dbReference>
<sequence>MTGKTLADLSSCTTERPENGARPCLESHPYQTIVFARLNGTTPLYWVGGVAGGPWGAEKALREAGRKHGGRCFYCQKALTKETVTIDHIEGRAGPGAKAIQNLALACKPCNAKKGHIPIEAFKPKAGREWLKALLVQVEDRLQKLG</sequence>
<dbReference type="Gene3D" id="1.10.30.50">
    <property type="match status" value="1"/>
</dbReference>
<dbReference type="GO" id="GO:0004519">
    <property type="term" value="F:endonuclease activity"/>
    <property type="evidence" value="ECO:0007669"/>
    <property type="project" value="UniProtKB-KW"/>
</dbReference>
<evidence type="ECO:0000259" key="2">
    <source>
        <dbReference type="SMART" id="SM00507"/>
    </source>
</evidence>
<comment type="caution">
    <text evidence="3">The sequence shown here is derived from an EMBL/GenBank/DDBJ whole genome shotgun (WGS) entry which is preliminary data.</text>
</comment>
<dbReference type="InterPro" id="IPR003615">
    <property type="entry name" value="HNH_nuc"/>
</dbReference>
<accession>A0ABS7M9T0</accession>
<keyword evidence="3" id="KW-0540">Nuclease</keyword>
<dbReference type="InterPro" id="IPR029471">
    <property type="entry name" value="HNH_5"/>
</dbReference>
<proteinExistence type="predicted"/>
<keyword evidence="3" id="KW-0255">Endonuclease</keyword>
<reference evidence="3" key="1">
    <citation type="submission" date="2021-08" db="EMBL/GenBank/DDBJ databases">
        <title>Sphingopyxis panaciterrulae sp. nov., isolated from the surface water of the Yellow Sea.</title>
        <authorList>
            <person name="Gao Z."/>
            <person name="Zhang D."/>
            <person name="Zhang A."/>
        </authorList>
    </citation>
    <scope>NUCLEOTIDE SEQUENCE</scope>
    <source>
        <strain evidence="3">XHP0097</strain>
    </source>
</reference>
<organism evidence="3 4">
    <name type="scientific">Sphingopyxis jiangsuensis</name>
    <dbReference type="NCBI Taxonomy" id="2871171"/>
    <lineage>
        <taxon>Bacteria</taxon>
        <taxon>Pseudomonadati</taxon>
        <taxon>Pseudomonadota</taxon>
        <taxon>Alphaproteobacteria</taxon>
        <taxon>Sphingomonadales</taxon>
        <taxon>Sphingomonadaceae</taxon>
        <taxon>Sphingopyxis</taxon>
    </lineage>
</organism>
<feature type="domain" description="HNH nuclease" evidence="2">
    <location>
        <begin position="59"/>
        <end position="112"/>
    </location>
</feature>
<evidence type="ECO:0000313" key="3">
    <source>
        <dbReference type="EMBL" id="MBY4635785.1"/>
    </source>
</evidence>
<keyword evidence="3" id="KW-0378">Hydrolase</keyword>